<dbReference type="AlphaFoldDB" id="A0A417YIR0"/>
<dbReference type="SUPFAM" id="SSF55961">
    <property type="entry name" value="Bet v1-like"/>
    <property type="match status" value="1"/>
</dbReference>
<keyword evidence="2" id="KW-1185">Reference proteome</keyword>
<dbReference type="EMBL" id="QWEH01000004">
    <property type="protein sequence ID" value="RHW32903.1"/>
    <property type="molecule type" value="Genomic_DNA"/>
</dbReference>
<dbReference type="Gene3D" id="3.30.530.20">
    <property type="match status" value="1"/>
</dbReference>
<dbReference type="Pfam" id="PF10604">
    <property type="entry name" value="Polyketide_cyc2"/>
    <property type="match status" value="1"/>
</dbReference>
<evidence type="ECO:0000313" key="2">
    <source>
        <dbReference type="Proteomes" id="UP000285456"/>
    </source>
</evidence>
<dbReference type="Proteomes" id="UP000285456">
    <property type="component" value="Unassembled WGS sequence"/>
</dbReference>
<reference evidence="1 2" key="1">
    <citation type="journal article" date="2007" name="Int. J. Syst. Evol. Microbiol.">
        <title>Oceanobacillus profundus sp. nov., isolated from a deep-sea sediment core.</title>
        <authorList>
            <person name="Kim Y.G."/>
            <person name="Choi D.H."/>
            <person name="Hyun S."/>
            <person name="Cho B.C."/>
        </authorList>
    </citation>
    <scope>NUCLEOTIDE SEQUENCE [LARGE SCALE GENOMIC DNA]</scope>
    <source>
        <strain evidence="1 2">DSM 18246</strain>
    </source>
</reference>
<name>A0A417YIR0_9BACI</name>
<sequence>MSIRFQVHRTIHASQEKVYESLIDLDDAKEWMQGFGGIERLDEGPVQEGSQWLETRKIFGQKATEHFEVVQLVHPEKIVLRCDGTKGTTGKGEFIYTYNLFSENDMDTDVTLSGEINELTGMAKFFGKMMGGTFKKACAKDLDALKQYIENGLND</sequence>
<evidence type="ECO:0000313" key="1">
    <source>
        <dbReference type="EMBL" id="RHW32903.1"/>
    </source>
</evidence>
<protein>
    <submittedName>
        <fullName evidence="1">Polyketide cyclase / dehydrase and lipid transport</fullName>
    </submittedName>
</protein>
<proteinExistence type="predicted"/>
<dbReference type="OrthoDB" id="4773254at2"/>
<comment type="caution">
    <text evidence="1">The sequence shown here is derived from an EMBL/GenBank/DDBJ whole genome shotgun (WGS) entry which is preliminary data.</text>
</comment>
<dbReference type="RefSeq" id="WP_118889040.1">
    <property type="nucleotide sequence ID" value="NZ_JAUOPF010000002.1"/>
</dbReference>
<accession>A0A417YIR0</accession>
<dbReference type="InterPro" id="IPR019587">
    <property type="entry name" value="Polyketide_cyclase/dehydratase"/>
</dbReference>
<gene>
    <name evidence="1" type="ORF">D1B32_07595</name>
</gene>
<dbReference type="InterPro" id="IPR023393">
    <property type="entry name" value="START-like_dom_sf"/>
</dbReference>
<organism evidence="1 2">
    <name type="scientific">Oceanobacillus profundus</name>
    <dbReference type="NCBI Taxonomy" id="372463"/>
    <lineage>
        <taxon>Bacteria</taxon>
        <taxon>Bacillati</taxon>
        <taxon>Bacillota</taxon>
        <taxon>Bacilli</taxon>
        <taxon>Bacillales</taxon>
        <taxon>Bacillaceae</taxon>
        <taxon>Oceanobacillus</taxon>
    </lineage>
</organism>